<dbReference type="Gene3D" id="3.40.50.300">
    <property type="entry name" value="P-loop containing nucleotide triphosphate hydrolases"/>
    <property type="match status" value="1"/>
</dbReference>
<evidence type="ECO:0000256" key="3">
    <source>
        <dbReference type="ARBA" id="ARBA00022741"/>
    </source>
</evidence>
<accession>A0ABT3YCN8</accession>
<dbReference type="PROSITE" id="PS50893">
    <property type="entry name" value="ABC_TRANSPORTER_2"/>
    <property type="match status" value="1"/>
</dbReference>
<dbReference type="PANTHER" id="PTHR43394">
    <property type="entry name" value="ATP-DEPENDENT PERMEASE MDL1, MITOCHONDRIAL"/>
    <property type="match status" value="1"/>
</dbReference>
<dbReference type="Proteomes" id="UP001081283">
    <property type="component" value="Unassembled WGS sequence"/>
</dbReference>
<sequence length="710" mass="77799">MNFNEAFRQISIHFERSGSSTVLFSGIPDDQIDDPDFETVREVANRIGLEVEELQLSELFGGNANLPVLVRTLSGGYISVFSDNEDGTYQCRQSTGDTGLARLDLRARAADLDPKALDFRRHYFNNSEEIGALHAGKIERQHWLKAAISPYWRSFVRVAFAALFINVLALASPLFTMNVYDRVLPNEAIATLWVLAIGIGVAFTFDFLLKFARATLIDYTGRKIDLKIAYILFQKVMNTSLSARSMSTGEYVSRVSQYEFVREFFTSNTIATMIDTCFVFIFIGVIYAIAGILAIIPAVALVAVVIIGLVAQTLISRKVAAAANEAALRQSMLVETISTTETVKGLRAEGILLKRWRDLTINSSATNEQIKSISAMAVNATQFVQQLVTVGIIIGGTYLFQEGLVTTGAIIASVILAGRAVSPLGQLAMTLARFRQAMLSLRILDKIMEQPEDTPETTGFVNRVIKHGSIAFENVHFRYPQADQDALDGLSFSIKAGEKVGIIGRIGSGKTTIGRLMSRLYQPHEGRVMIDGIDMQQFHPSEVRSAVAVAGQTSDLFTGSLKDNLLMGNPKATDEDLIEVSRKVGIESFIVRHPRGFDMPVGENGGNLSAGQKQSVAIARLLLADPKVVFLDEPSGAMDLASERHLISCLRQAIAPEVTMVLSTHRYSMLDLIDRLIVIENGRLIADGPKEQVIAALQRKPNGVSSDANR</sequence>
<feature type="transmembrane region" description="Helical" evidence="7">
    <location>
        <begin position="277"/>
        <end position="310"/>
    </location>
</feature>
<feature type="transmembrane region" description="Helical" evidence="7">
    <location>
        <begin position="155"/>
        <end position="176"/>
    </location>
</feature>
<dbReference type="EMBL" id="JAOVZQ010000001">
    <property type="protein sequence ID" value="MCY0093652.1"/>
    <property type="molecule type" value="Genomic_DNA"/>
</dbReference>
<dbReference type="PANTHER" id="PTHR43394:SF1">
    <property type="entry name" value="ATP-BINDING CASSETTE SUB-FAMILY B MEMBER 10, MITOCHONDRIAL"/>
    <property type="match status" value="1"/>
</dbReference>
<dbReference type="RefSeq" id="WP_267611605.1">
    <property type="nucleotide sequence ID" value="NZ_JAOVZQ010000001.1"/>
</dbReference>
<comment type="subcellular location">
    <subcellularLocation>
        <location evidence="1">Cell membrane</location>
        <topology evidence="1">Multi-pass membrane protein</topology>
    </subcellularLocation>
</comment>
<keyword evidence="6 7" id="KW-0472">Membrane</keyword>
<dbReference type="InterPro" id="IPR039421">
    <property type="entry name" value="Type_1_exporter"/>
</dbReference>
<evidence type="ECO:0000259" key="8">
    <source>
        <dbReference type="PROSITE" id="PS50893"/>
    </source>
</evidence>
<gene>
    <name evidence="10" type="ORF">OEG82_06415</name>
</gene>
<dbReference type="CDD" id="cd18587">
    <property type="entry name" value="ABC_6TM_LapB_like"/>
    <property type="match status" value="1"/>
</dbReference>
<dbReference type="InterPro" id="IPR003593">
    <property type="entry name" value="AAA+_ATPase"/>
</dbReference>
<dbReference type="PROSITE" id="PS50929">
    <property type="entry name" value="ABC_TM1F"/>
    <property type="match status" value="1"/>
</dbReference>
<dbReference type="InterPro" id="IPR036640">
    <property type="entry name" value="ABC1_TM_sf"/>
</dbReference>
<dbReference type="SUPFAM" id="SSF90123">
    <property type="entry name" value="ABC transporter transmembrane region"/>
    <property type="match status" value="1"/>
</dbReference>
<keyword evidence="11" id="KW-1185">Reference proteome</keyword>
<keyword evidence="4" id="KW-0067">ATP-binding</keyword>
<dbReference type="SMART" id="SM00382">
    <property type="entry name" value="AAA"/>
    <property type="match status" value="1"/>
</dbReference>
<name>A0ABT3YCN8_9HYPH</name>
<dbReference type="SUPFAM" id="SSF52540">
    <property type="entry name" value="P-loop containing nucleoside triphosphate hydrolases"/>
    <property type="match status" value="1"/>
</dbReference>
<evidence type="ECO:0000256" key="2">
    <source>
        <dbReference type="ARBA" id="ARBA00022692"/>
    </source>
</evidence>
<dbReference type="InterPro" id="IPR003439">
    <property type="entry name" value="ABC_transporter-like_ATP-bd"/>
</dbReference>
<feature type="domain" description="ABC transporter" evidence="8">
    <location>
        <begin position="470"/>
        <end position="706"/>
    </location>
</feature>
<evidence type="ECO:0000256" key="1">
    <source>
        <dbReference type="ARBA" id="ARBA00004651"/>
    </source>
</evidence>
<dbReference type="Pfam" id="PF00664">
    <property type="entry name" value="ABC_membrane"/>
    <property type="match status" value="1"/>
</dbReference>
<comment type="caution">
    <text evidence="10">The sequence shown here is derived from an EMBL/GenBank/DDBJ whole genome shotgun (WGS) entry which is preliminary data.</text>
</comment>
<organism evidence="10 11">
    <name type="scientific">Hoeflea ulvae</name>
    <dbReference type="NCBI Taxonomy" id="2983764"/>
    <lineage>
        <taxon>Bacteria</taxon>
        <taxon>Pseudomonadati</taxon>
        <taxon>Pseudomonadota</taxon>
        <taxon>Alphaproteobacteria</taxon>
        <taxon>Hyphomicrobiales</taxon>
        <taxon>Rhizobiaceae</taxon>
        <taxon>Hoeflea</taxon>
    </lineage>
</organism>
<feature type="transmembrane region" description="Helical" evidence="7">
    <location>
        <begin position="188"/>
        <end position="209"/>
    </location>
</feature>
<keyword evidence="2 7" id="KW-0812">Transmembrane</keyword>
<dbReference type="InterPro" id="IPR011527">
    <property type="entry name" value="ABC1_TM_dom"/>
</dbReference>
<protein>
    <submittedName>
        <fullName evidence="10">Type I secretion system permease/ATPase</fullName>
    </submittedName>
</protein>
<evidence type="ECO:0000256" key="6">
    <source>
        <dbReference type="ARBA" id="ARBA00023136"/>
    </source>
</evidence>
<feature type="domain" description="ABC transmembrane type-1" evidence="9">
    <location>
        <begin position="158"/>
        <end position="436"/>
    </location>
</feature>
<dbReference type="NCBIfam" id="TIGR03375">
    <property type="entry name" value="type_I_sec_LssB"/>
    <property type="match status" value="1"/>
</dbReference>
<keyword evidence="3" id="KW-0547">Nucleotide-binding</keyword>
<keyword evidence="5 7" id="KW-1133">Transmembrane helix</keyword>
<evidence type="ECO:0000256" key="5">
    <source>
        <dbReference type="ARBA" id="ARBA00022989"/>
    </source>
</evidence>
<proteinExistence type="predicted"/>
<evidence type="ECO:0000256" key="4">
    <source>
        <dbReference type="ARBA" id="ARBA00022840"/>
    </source>
</evidence>
<evidence type="ECO:0000256" key="7">
    <source>
        <dbReference type="SAM" id="Phobius"/>
    </source>
</evidence>
<dbReference type="InterPro" id="IPR027417">
    <property type="entry name" value="P-loop_NTPase"/>
</dbReference>
<dbReference type="Gene3D" id="1.20.1560.10">
    <property type="entry name" value="ABC transporter type 1, transmembrane domain"/>
    <property type="match status" value="1"/>
</dbReference>
<reference evidence="10" key="1">
    <citation type="submission" date="2022-10" db="EMBL/GenBank/DDBJ databases">
        <title>Hoeflea sp. J2-29, isolated from marine algae.</title>
        <authorList>
            <person name="Kristyanto S."/>
            <person name="Kim J.M."/>
            <person name="Jeon C.O."/>
        </authorList>
    </citation>
    <scope>NUCLEOTIDE SEQUENCE</scope>
    <source>
        <strain evidence="10">J2-29</strain>
    </source>
</reference>
<dbReference type="Pfam" id="PF00005">
    <property type="entry name" value="ABC_tran"/>
    <property type="match status" value="1"/>
</dbReference>
<evidence type="ECO:0000313" key="11">
    <source>
        <dbReference type="Proteomes" id="UP001081283"/>
    </source>
</evidence>
<evidence type="ECO:0000313" key="10">
    <source>
        <dbReference type="EMBL" id="MCY0093652.1"/>
    </source>
</evidence>
<dbReference type="InterPro" id="IPR017750">
    <property type="entry name" value="ATPase_T1SS"/>
</dbReference>
<evidence type="ECO:0000259" key="9">
    <source>
        <dbReference type="PROSITE" id="PS50929"/>
    </source>
</evidence>